<evidence type="ECO:0000256" key="3">
    <source>
        <dbReference type="ARBA" id="ARBA00022679"/>
    </source>
</evidence>
<evidence type="ECO:0000256" key="1">
    <source>
        <dbReference type="ARBA" id="ARBA00007150"/>
    </source>
</evidence>
<feature type="transmembrane region" description="Helical" evidence="7">
    <location>
        <begin position="88"/>
        <end position="109"/>
    </location>
</feature>
<protein>
    <recommendedName>
        <fullName evidence="7">Phosphatidylglycerol--prolipoprotein diacylglyceryl transferase</fullName>
        <ecNumber evidence="7">2.5.1.145</ecNumber>
    </recommendedName>
</protein>
<dbReference type="UniPathway" id="UPA00664"/>
<dbReference type="Proteomes" id="UP000176628">
    <property type="component" value="Unassembled WGS sequence"/>
</dbReference>
<evidence type="ECO:0000256" key="2">
    <source>
        <dbReference type="ARBA" id="ARBA00022475"/>
    </source>
</evidence>
<feature type="binding site" evidence="7">
    <location>
        <position position="135"/>
    </location>
    <ligand>
        <name>a 1,2-diacyl-sn-glycero-3-phospho-(1'-sn-glycerol)</name>
        <dbReference type="ChEBI" id="CHEBI:64716"/>
    </ligand>
</feature>
<evidence type="ECO:0000313" key="8">
    <source>
        <dbReference type="EMBL" id="OGD85797.1"/>
    </source>
</evidence>
<dbReference type="PROSITE" id="PS01311">
    <property type="entry name" value="LGT"/>
    <property type="match status" value="1"/>
</dbReference>
<feature type="transmembrane region" description="Helical" evidence="7">
    <location>
        <begin position="202"/>
        <end position="219"/>
    </location>
</feature>
<keyword evidence="8" id="KW-0449">Lipoprotein</keyword>
<comment type="subcellular location">
    <subcellularLocation>
        <location evidence="7">Cell membrane</location>
        <topology evidence="7">Multi-pass membrane protein</topology>
    </subcellularLocation>
</comment>
<comment type="caution">
    <text evidence="8">The sequence shown here is derived from an EMBL/GenBank/DDBJ whole genome shotgun (WGS) entry which is preliminary data.</text>
</comment>
<keyword evidence="4 7" id="KW-0812">Transmembrane</keyword>
<keyword evidence="5 7" id="KW-1133">Transmembrane helix</keyword>
<feature type="transmembrane region" description="Helical" evidence="7">
    <location>
        <begin position="176"/>
        <end position="195"/>
    </location>
</feature>
<sequence>MLELFWMPSSFSLGFFSIHPYGLVVTLALLVGFLFIYYRVSSFKIKKENILDLPLILVIPVLFGARIYHVLDYWDFYRSDPSRIIAFWQGGLGIWGALIFGFLAVVVWARMKKIKILPLLDLLAPGVILTQSIGRLGNFFNLEAFGPPTTLPWKIYIPPSNRPSGYPGDHFFHPTFFYEAIVNFFIFLTLIFLAGRLKKIPGLIFFLYVMLYSLGRFGLEFLRVDTWSVGGLKVAQILAFLAIFAAWFFILRPRPFGAKRKDFLSFK</sequence>
<comment type="similarity">
    <text evidence="1 7">Belongs to the Lgt family.</text>
</comment>
<dbReference type="HAMAP" id="MF_01147">
    <property type="entry name" value="Lgt"/>
    <property type="match status" value="1"/>
</dbReference>
<feature type="transmembrane region" description="Helical" evidence="7">
    <location>
        <begin position="231"/>
        <end position="251"/>
    </location>
</feature>
<accession>A0A1F5G1V2</accession>
<organism evidence="8 9">
    <name type="scientific">Candidatus Curtissbacteria bacterium RBG_16_39_7</name>
    <dbReference type="NCBI Taxonomy" id="1797707"/>
    <lineage>
        <taxon>Bacteria</taxon>
        <taxon>Candidatus Curtissiibacteriota</taxon>
    </lineage>
</organism>
<dbReference type="PANTHER" id="PTHR30589">
    <property type="entry name" value="PROLIPOPROTEIN DIACYLGLYCERYL TRANSFERASE"/>
    <property type="match status" value="1"/>
</dbReference>
<evidence type="ECO:0000256" key="5">
    <source>
        <dbReference type="ARBA" id="ARBA00022989"/>
    </source>
</evidence>
<name>A0A1F5G1V2_9BACT</name>
<dbReference type="GO" id="GO:0005886">
    <property type="term" value="C:plasma membrane"/>
    <property type="evidence" value="ECO:0007669"/>
    <property type="project" value="UniProtKB-SubCell"/>
</dbReference>
<comment type="function">
    <text evidence="7">Catalyzes the transfer of the diacylglyceryl group from phosphatidylglycerol to the sulfhydryl group of the N-terminal cysteine of a prolipoprotein, the first step in the formation of mature lipoproteins.</text>
</comment>
<evidence type="ECO:0000256" key="4">
    <source>
        <dbReference type="ARBA" id="ARBA00022692"/>
    </source>
</evidence>
<evidence type="ECO:0000256" key="7">
    <source>
        <dbReference type="HAMAP-Rule" id="MF_01147"/>
    </source>
</evidence>
<dbReference type="NCBIfam" id="TIGR00544">
    <property type="entry name" value="lgt"/>
    <property type="match status" value="1"/>
</dbReference>
<comment type="pathway">
    <text evidence="7">Protein modification; lipoprotein biosynthesis (diacylglyceryl transfer).</text>
</comment>
<evidence type="ECO:0000313" key="9">
    <source>
        <dbReference type="Proteomes" id="UP000176628"/>
    </source>
</evidence>
<keyword evidence="3 7" id="KW-0808">Transferase</keyword>
<comment type="catalytic activity">
    <reaction evidence="7">
        <text>L-cysteinyl-[prolipoprotein] + a 1,2-diacyl-sn-glycero-3-phospho-(1'-sn-glycerol) = an S-1,2-diacyl-sn-glyceryl-L-cysteinyl-[prolipoprotein] + sn-glycerol 1-phosphate + H(+)</text>
        <dbReference type="Rhea" id="RHEA:56712"/>
        <dbReference type="Rhea" id="RHEA-COMP:14679"/>
        <dbReference type="Rhea" id="RHEA-COMP:14680"/>
        <dbReference type="ChEBI" id="CHEBI:15378"/>
        <dbReference type="ChEBI" id="CHEBI:29950"/>
        <dbReference type="ChEBI" id="CHEBI:57685"/>
        <dbReference type="ChEBI" id="CHEBI:64716"/>
        <dbReference type="ChEBI" id="CHEBI:140658"/>
        <dbReference type="EC" id="2.5.1.145"/>
    </reaction>
</comment>
<feature type="transmembrane region" description="Helical" evidence="7">
    <location>
        <begin position="20"/>
        <end position="38"/>
    </location>
</feature>
<dbReference type="EMBL" id="MFAV01000044">
    <property type="protein sequence ID" value="OGD85797.1"/>
    <property type="molecule type" value="Genomic_DNA"/>
</dbReference>
<dbReference type="Pfam" id="PF01790">
    <property type="entry name" value="LGT"/>
    <property type="match status" value="1"/>
</dbReference>
<dbReference type="PANTHER" id="PTHR30589:SF0">
    <property type="entry name" value="PHOSPHATIDYLGLYCEROL--PROLIPOPROTEIN DIACYLGLYCERYL TRANSFERASE"/>
    <property type="match status" value="1"/>
</dbReference>
<dbReference type="InterPro" id="IPR001640">
    <property type="entry name" value="Lgt"/>
</dbReference>
<evidence type="ECO:0000256" key="6">
    <source>
        <dbReference type="ARBA" id="ARBA00023136"/>
    </source>
</evidence>
<dbReference type="GO" id="GO:0042158">
    <property type="term" value="P:lipoprotein biosynthetic process"/>
    <property type="evidence" value="ECO:0007669"/>
    <property type="project" value="UniProtKB-UniRule"/>
</dbReference>
<dbReference type="AlphaFoldDB" id="A0A1F5G1V2"/>
<keyword evidence="2 7" id="KW-1003">Cell membrane</keyword>
<proteinExistence type="inferred from homology"/>
<feature type="transmembrane region" description="Helical" evidence="7">
    <location>
        <begin position="116"/>
        <end position="134"/>
    </location>
</feature>
<feature type="transmembrane region" description="Helical" evidence="7">
    <location>
        <begin position="50"/>
        <end position="68"/>
    </location>
</feature>
<reference evidence="8 9" key="1">
    <citation type="journal article" date="2016" name="Nat. Commun.">
        <title>Thousands of microbial genomes shed light on interconnected biogeochemical processes in an aquifer system.</title>
        <authorList>
            <person name="Anantharaman K."/>
            <person name="Brown C.T."/>
            <person name="Hug L.A."/>
            <person name="Sharon I."/>
            <person name="Castelle C.J."/>
            <person name="Probst A.J."/>
            <person name="Thomas B.C."/>
            <person name="Singh A."/>
            <person name="Wilkins M.J."/>
            <person name="Karaoz U."/>
            <person name="Brodie E.L."/>
            <person name="Williams K.H."/>
            <person name="Hubbard S.S."/>
            <person name="Banfield J.F."/>
        </authorList>
    </citation>
    <scope>NUCLEOTIDE SEQUENCE [LARGE SCALE GENOMIC DNA]</scope>
</reference>
<dbReference type="EC" id="2.5.1.145" evidence="7"/>
<keyword evidence="6 7" id="KW-0472">Membrane</keyword>
<gene>
    <name evidence="7" type="primary">lgt</name>
    <name evidence="8" type="ORF">A2Z23_00750</name>
</gene>
<dbReference type="GO" id="GO:0008961">
    <property type="term" value="F:phosphatidylglycerol-prolipoprotein diacylglyceryl transferase activity"/>
    <property type="evidence" value="ECO:0007669"/>
    <property type="project" value="UniProtKB-UniRule"/>
</dbReference>